<dbReference type="PIRSF" id="PIRSF038061">
    <property type="entry name" value="K_channel_subfamily_K_type"/>
    <property type="match status" value="1"/>
</dbReference>
<dbReference type="KEGG" id="xla:734606"/>
<comment type="catalytic activity">
    <reaction evidence="31">
        <text>L-glutamate(out) = L-glutamate(in)</text>
        <dbReference type="Rhea" id="RHEA:66336"/>
        <dbReference type="ChEBI" id="CHEBI:29985"/>
    </reaction>
</comment>
<dbReference type="AlphaFoldDB" id="A0A974H8C5"/>
<comment type="catalytic activity">
    <reaction evidence="34">
        <text>Cs(+)(in) = Cs(+)(out)</text>
        <dbReference type="Rhea" id="RHEA:78555"/>
        <dbReference type="ChEBI" id="CHEBI:49547"/>
    </reaction>
</comment>
<keyword evidence="13 38" id="KW-0812">Transmembrane</keyword>
<feature type="compositionally biased region" description="Polar residues" evidence="39">
    <location>
        <begin position="309"/>
        <end position="324"/>
    </location>
</feature>
<protein>
    <recommendedName>
        <fullName evidence="36">Potassium channel subfamily K member</fullName>
    </recommendedName>
</protein>
<feature type="transmembrane region" description="Helical" evidence="40">
    <location>
        <begin position="89"/>
        <end position="110"/>
    </location>
</feature>
<feature type="region of interest" description="Disordered" evidence="39">
    <location>
        <begin position="298"/>
        <end position="324"/>
    </location>
</feature>
<dbReference type="GO" id="GO:0055037">
    <property type="term" value="C:recycling endosome"/>
    <property type="evidence" value="ECO:0007669"/>
    <property type="project" value="UniProtKB-SubCell"/>
</dbReference>
<comment type="catalytic activity">
    <reaction evidence="30">
        <text>Na(+)(in) = Na(+)(out)</text>
        <dbReference type="Rhea" id="RHEA:34963"/>
        <dbReference type="ChEBI" id="CHEBI:29101"/>
    </reaction>
</comment>
<evidence type="ECO:0000256" key="26">
    <source>
        <dbReference type="ARBA" id="ARBA00023329"/>
    </source>
</evidence>
<evidence type="ECO:0000256" key="29">
    <source>
        <dbReference type="ARBA" id="ARBA00034430"/>
    </source>
</evidence>
<dbReference type="PRINTS" id="PR01096">
    <property type="entry name" value="TWIK1CHANNEL"/>
</dbReference>
<feature type="glycosylation site" description="N-linked (GlcNAc...) asparagine" evidence="37">
    <location>
        <position position="81"/>
    </location>
</feature>
<keyword evidence="18 40" id="KW-1133">Transmembrane helix</keyword>
<evidence type="ECO:0000256" key="23">
    <source>
        <dbReference type="ARBA" id="ARBA00023180"/>
    </source>
</evidence>
<feature type="transmembrane region" description="Helical" evidence="40">
    <location>
        <begin position="122"/>
        <end position="147"/>
    </location>
</feature>
<keyword evidence="24" id="KW-0966">Cell projection</keyword>
<comment type="subunit">
    <text evidence="35">Homodimer; disulfide-linked. Heterodimer with KCNK2; disulfide-linked. In astrocytes, forms mostly heterodimeric potassium channels with KCNK2, with only a minor proportion of functional channels containing homodimeric KCNK1. Interacts with KCNK3 and KCNK9, forming functional heterodimeric channels. Interacts with GNG4. Identified in a complex with PSD and ARF6; interacts only with PSD that is bound to ARF6. Interacts with UBE2I.</text>
</comment>
<dbReference type="InterPro" id="IPR003280">
    <property type="entry name" value="2pore_dom_K_chnl"/>
</dbReference>
<keyword evidence="10" id="KW-1003">Cell membrane</keyword>
<dbReference type="Gene3D" id="1.10.287.70">
    <property type="match status" value="1"/>
</dbReference>
<evidence type="ECO:0000256" key="2">
    <source>
        <dbReference type="ARBA" id="ARBA00004172"/>
    </source>
</evidence>
<evidence type="ECO:0000256" key="15">
    <source>
        <dbReference type="ARBA" id="ARBA00022826"/>
    </source>
</evidence>
<evidence type="ECO:0000256" key="31">
    <source>
        <dbReference type="ARBA" id="ARBA00036683"/>
    </source>
</evidence>
<dbReference type="PANTHER" id="PTHR11003:SF343">
    <property type="entry name" value="POTASSIUM CHANNEL SUBFAMILY K MEMBER"/>
    <property type="match status" value="1"/>
</dbReference>
<evidence type="ECO:0000256" key="36">
    <source>
        <dbReference type="PIRNR" id="PIRNR038061"/>
    </source>
</evidence>
<evidence type="ECO:0000256" key="35">
    <source>
        <dbReference type="ARBA" id="ARBA00046361"/>
    </source>
</evidence>
<dbReference type="SUPFAM" id="SSF81324">
    <property type="entry name" value="Voltage-gated potassium channels"/>
    <property type="match status" value="2"/>
</dbReference>
<comment type="catalytic activity">
    <reaction evidence="33">
        <text>Rb(+)(in) = Rb(+)(out)</text>
        <dbReference type="Rhea" id="RHEA:78547"/>
        <dbReference type="ChEBI" id="CHEBI:49847"/>
    </reaction>
</comment>
<evidence type="ECO:0000256" key="30">
    <source>
        <dbReference type="ARBA" id="ARBA00036239"/>
    </source>
</evidence>
<dbReference type="GO" id="GO:0030425">
    <property type="term" value="C:dendrite"/>
    <property type="evidence" value="ECO:0007669"/>
    <property type="project" value="UniProtKB-SubCell"/>
</dbReference>
<keyword evidence="16" id="KW-0832">Ubl conjugation</keyword>
<dbReference type="InterPro" id="IPR013099">
    <property type="entry name" value="K_chnl_dom"/>
</dbReference>
<evidence type="ECO:0000256" key="13">
    <source>
        <dbReference type="ARBA" id="ARBA00022692"/>
    </source>
</evidence>
<evidence type="ECO:0000256" key="17">
    <source>
        <dbReference type="ARBA" id="ARBA00022958"/>
    </source>
</evidence>
<keyword evidence="14" id="KW-0967">Endosome</keyword>
<dbReference type="OMA" id="TIGYGHP"/>
<evidence type="ECO:0000256" key="25">
    <source>
        <dbReference type="ARBA" id="ARBA00023303"/>
    </source>
</evidence>
<keyword evidence="22" id="KW-1015">Disulfide bond</keyword>
<evidence type="ECO:0000256" key="5">
    <source>
        <dbReference type="ARBA" id="ARBA00004484"/>
    </source>
</evidence>
<evidence type="ECO:0000256" key="28">
    <source>
        <dbReference type="ARBA" id="ARBA00034109"/>
    </source>
</evidence>
<evidence type="ECO:0000256" key="19">
    <source>
        <dbReference type="ARBA" id="ARBA00023018"/>
    </source>
</evidence>
<evidence type="ECO:0000256" key="16">
    <source>
        <dbReference type="ARBA" id="ARBA00022843"/>
    </source>
</evidence>
<dbReference type="InterPro" id="IPR003092">
    <property type="entry name" value="2pore_dom_K_chnl_TASK"/>
</dbReference>
<comment type="catalytic activity">
    <reaction evidence="1">
        <text>NH4(+)(in) = NH4(+)(out)</text>
        <dbReference type="Rhea" id="RHEA:28747"/>
        <dbReference type="ChEBI" id="CHEBI:28938"/>
    </reaction>
</comment>
<feature type="domain" description="Potassium channel" evidence="41">
    <location>
        <begin position="73"/>
        <end position="142"/>
    </location>
</feature>
<evidence type="ECO:0000256" key="14">
    <source>
        <dbReference type="ARBA" id="ARBA00022753"/>
    </source>
</evidence>
<dbReference type="Proteomes" id="UP000694892">
    <property type="component" value="Chromosome 8L"/>
</dbReference>
<feature type="transmembrane region" description="Helical" evidence="40">
    <location>
        <begin position="6"/>
        <end position="30"/>
    </location>
</feature>
<dbReference type="GO" id="GO:0015271">
    <property type="term" value="F:outward rectifier potassium channel activity"/>
    <property type="evidence" value="ECO:0007669"/>
    <property type="project" value="TreeGrafter"/>
</dbReference>
<gene>
    <name evidence="42" type="ORF">XELAEV_18039825mg</name>
</gene>
<evidence type="ECO:0000256" key="32">
    <source>
        <dbReference type="ARBA" id="ARBA00044635"/>
    </source>
</evidence>
<dbReference type="GO" id="GO:0043204">
    <property type="term" value="C:perikaryon"/>
    <property type="evidence" value="ECO:0007669"/>
    <property type="project" value="UniProtKB-SubCell"/>
</dbReference>
<evidence type="ECO:0000313" key="43">
    <source>
        <dbReference type="Proteomes" id="UP000694892"/>
    </source>
</evidence>
<dbReference type="InterPro" id="IPR001779">
    <property type="entry name" value="2pore_dom_K_chnl_TWIK1"/>
</dbReference>
<keyword evidence="9 36" id="KW-0813">Transport</keyword>
<dbReference type="PRINTS" id="PR01333">
    <property type="entry name" value="2POREKCHANEL"/>
</dbReference>
<evidence type="ECO:0000256" key="40">
    <source>
        <dbReference type="SAM" id="Phobius"/>
    </source>
</evidence>
<dbReference type="GO" id="GO:0097060">
    <property type="term" value="C:synaptic membrane"/>
    <property type="evidence" value="ECO:0007669"/>
    <property type="project" value="UniProtKB-SubCell"/>
</dbReference>
<dbReference type="Pfam" id="PF07885">
    <property type="entry name" value="Ion_trans_2"/>
    <property type="match status" value="2"/>
</dbReference>
<evidence type="ECO:0000256" key="27">
    <source>
        <dbReference type="ARBA" id="ARBA00024167"/>
    </source>
</evidence>
<evidence type="ECO:0000259" key="41">
    <source>
        <dbReference type="Pfam" id="PF07885"/>
    </source>
</evidence>
<keyword evidence="19" id="KW-0770">Synapse</keyword>
<dbReference type="InterPro" id="IPR005408">
    <property type="entry name" value="2pore_dom_K_chnl_TWIK"/>
</dbReference>
<evidence type="ECO:0000256" key="22">
    <source>
        <dbReference type="ARBA" id="ARBA00023157"/>
    </source>
</evidence>
<feature type="transmembrane region" description="Helical" evidence="40">
    <location>
        <begin position="231"/>
        <end position="251"/>
    </location>
</feature>
<accession>A0A974H8C5</accession>
<evidence type="ECO:0000256" key="18">
    <source>
        <dbReference type="ARBA" id="ARBA00022989"/>
    </source>
</evidence>
<evidence type="ECO:0000256" key="10">
    <source>
        <dbReference type="ARBA" id="ARBA00022475"/>
    </source>
</evidence>
<evidence type="ECO:0000256" key="1">
    <source>
        <dbReference type="ARBA" id="ARBA00000309"/>
    </source>
</evidence>
<evidence type="ECO:0000256" key="7">
    <source>
        <dbReference type="ARBA" id="ARBA00004651"/>
    </source>
</evidence>
<evidence type="ECO:0000256" key="38">
    <source>
        <dbReference type="RuleBase" id="RU003857"/>
    </source>
</evidence>
<dbReference type="PANTHER" id="PTHR11003">
    <property type="entry name" value="POTASSIUM CHANNEL, SUBFAMILY K"/>
    <property type="match status" value="1"/>
</dbReference>
<organism evidence="42 43">
    <name type="scientific">Xenopus laevis</name>
    <name type="common">African clawed frog</name>
    <dbReference type="NCBI Taxonomy" id="8355"/>
    <lineage>
        <taxon>Eukaryota</taxon>
        <taxon>Metazoa</taxon>
        <taxon>Chordata</taxon>
        <taxon>Craniata</taxon>
        <taxon>Vertebrata</taxon>
        <taxon>Euteleostomi</taxon>
        <taxon>Amphibia</taxon>
        <taxon>Batrachia</taxon>
        <taxon>Anura</taxon>
        <taxon>Pipoidea</taxon>
        <taxon>Pipidae</taxon>
        <taxon>Xenopodinae</taxon>
        <taxon>Xenopus</taxon>
        <taxon>Xenopus</taxon>
    </lineage>
</organism>
<keyword evidence="12 36" id="KW-0633">Potassium transport</keyword>
<evidence type="ECO:0000256" key="4">
    <source>
        <dbReference type="ARBA" id="ARBA00004279"/>
    </source>
</evidence>
<keyword evidence="20 36" id="KW-0406">Ion transport</keyword>
<feature type="transmembrane region" description="Helical" evidence="40">
    <location>
        <begin position="168"/>
        <end position="190"/>
    </location>
</feature>
<name>A0A974H8C5_XENLA</name>
<comment type="catalytic activity">
    <reaction evidence="29">
        <text>K(+)(in) = K(+)(out)</text>
        <dbReference type="Rhea" id="RHEA:29463"/>
        <dbReference type="ChEBI" id="CHEBI:29103"/>
    </reaction>
</comment>
<evidence type="ECO:0000256" key="39">
    <source>
        <dbReference type="SAM" id="MobiDB-lite"/>
    </source>
</evidence>
<evidence type="ECO:0000256" key="8">
    <source>
        <dbReference type="ARBA" id="ARBA00006666"/>
    </source>
</evidence>
<feature type="transmembrane region" description="Helical" evidence="40">
    <location>
        <begin position="202"/>
        <end position="219"/>
    </location>
</feature>
<evidence type="ECO:0000256" key="20">
    <source>
        <dbReference type="ARBA" id="ARBA00023065"/>
    </source>
</evidence>
<feature type="domain" description="Potassium channel" evidence="41">
    <location>
        <begin position="180"/>
        <end position="257"/>
    </location>
</feature>
<keyword evidence="25 38" id="KW-0407">Ion channel</keyword>
<comment type="catalytic activity">
    <reaction evidence="27">
        <text>chloride(in) = chloride(out)</text>
        <dbReference type="Rhea" id="RHEA:29823"/>
        <dbReference type="ChEBI" id="CHEBI:17996"/>
    </reaction>
</comment>
<dbReference type="GO" id="GO:0016324">
    <property type="term" value="C:apical plasma membrane"/>
    <property type="evidence" value="ECO:0007669"/>
    <property type="project" value="UniProtKB-SubCell"/>
</dbReference>
<sequence length="324" mass="36827">MVGRRTLSLLLLLLSYALFVLLGAFVFSTLEQPQEERLRREVETMWSEFLAEHSCLSEVLLDDFIRKALLVKSFGVSVLRNISSHELKWDFVSSLFFTGTTLTTIGYGHPFPISFGGKIFCLAYAIFGIPFTLSVLSVVVRNLLILLWEKPIYQLQHQCSMSRKKLEWMLASVFISFTSLIVLFVPAIVFNAVEENWGYVDAVYFCFISLSTIGLGDYVPGERSGQRLPVLYKLLVICYLLIGLVAVLLVVEVIKNIINYNYICSLFLFGGEESRRNWETGCTITCKQDGPLIQKHEEKTRRRVPHSLSPKNETSYGSINQAFS</sequence>
<dbReference type="GO" id="GO:0022841">
    <property type="term" value="F:potassium ion leak channel activity"/>
    <property type="evidence" value="ECO:0007669"/>
    <property type="project" value="TreeGrafter"/>
</dbReference>
<evidence type="ECO:0000256" key="9">
    <source>
        <dbReference type="ARBA" id="ARBA00022448"/>
    </source>
</evidence>
<evidence type="ECO:0000256" key="12">
    <source>
        <dbReference type="ARBA" id="ARBA00022538"/>
    </source>
</evidence>
<keyword evidence="26" id="KW-0968">Cytoplasmic vesicle</keyword>
<dbReference type="GO" id="GO:0030322">
    <property type="term" value="P:stabilization of membrane potential"/>
    <property type="evidence" value="ECO:0007669"/>
    <property type="project" value="TreeGrafter"/>
</dbReference>
<dbReference type="EMBL" id="CM004480">
    <property type="protein sequence ID" value="OCT68523.1"/>
    <property type="molecule type" value="Genomic_DNA"/>
</dbReference>
<evidence type="ECO:0000256" key="24">
    <source>
        <dbReference type="ARBA" id="ARBA00023273"/>
    </source>
</evidence>
<keyword evidence="11" id="KW-1017">Isopeptide bond</keyword>
<evidence type="ECO:0000256" key="11">
    <source>
        <dbReference type="ARBA" id="ARBA00022499"/>
    </source>
</evidence>
<keyword evidence="17 36" id="KW-0630">Potassium</keyword>
<evidence type="ECO:0000256" key="37">
    <source>
        <dbReference type="PIRSR" id="PIRSR038061-1"/>
    </source>
</evidence>
<comment type="subcellular location">
    <subcellularLocation>
        <location evidence="3">Apical cell membrane</location>
    </subcellularLocation>
    <subcellularLocation>
        <location evidence="7">Cell membrane</location>
        <topology evidence="7">Multi-pass membrane protein</topology>
    </subcellularLocation>
    <subcellularLocation>
        <location evidence="4">Cell projection</location>
        <location evidence="4">Dendrite</location>
    </subcellularLocation>
    <subcellularLocation>
        <location evidence="6">Cytoplasmic vesicle</location>
    </subcellularLocation>
    <subcellularLocation>
        <location evidence="5">Perikaryon</location>
    </subcellularLocation>
    <subcellularLocation>
        <location evidence="2">Recycling endosome</location>
    </subcellularLocation>
    <subcellularLocation>
        <location evidence="28">Synaptic cell membrane</location>
    </subcellularLocation>
</comment>
<evidence type="ECO:0000256" key="6">
    <source>
        <dbReference type="ARBA" id="ARBA00004541"/>
    </source>
</evidence>
<evidence type="ECO:0000313" key="42">
    <source>
        <dbReference type="EMBL" id="OCT68523.1"/>
    </source>
</evidence>
<comment type="catalytic activity">
    <reaction evidence="32">
        <text>Li(+)(in) = Li(+)(out)</text>
        <dbReference type="Rhea" id="RHEA:78551"/>
        <dbReference type="ChEBI" id="CHEBI:49713"/>
    </reaction>
</comment>
<evidence type="ECO:0000256" key="3">
    <source>
        <dbReference type="ARBA" id="ARBA00004221"/>
    </source>
</evidence>
<keyword evidence="23" id="KW-0325">Glycoprotein</keyword>
<evidence type="ECO:0000256" key="21">
    <source>
        <dbReference type="ARBA" id="ARBA00023136"/>
    </source>
</evidence>
<dbReference type="PRINTS" id="PR01586">
    <property type="entry name" value="TWIKCHANNEL"/>
</dbReference>
<evidence type="ECO:0000256" key="34">
    <source>
        <dbReference type="ARBA" id="ARBA00044691"/>
    </source>
</evidence>
<keyword evidence="21 36" id="KW-0472">Membrane</keyword>
<proteinExistence type="inferred from homology"/>
<comment type="similarity">
    <text evidence="8 38">Belongs to the two pore domain potassium channel (TC 1.A.1.8) family.</text>
</comment>
<reference evidence="43" key="1">
    <citation type="journal article" date="2016" name="Nature">
        <title>Genome evolution in the allotetraploid frog Xenopus laevis.</title>
        <authorList>
            <person name="Session A.M."/>
            <person name="Uno Y."/>
            <person name="Kwon T."/>
            <person name="Chapman J.A."/>
            <person name="Toyoda A."/>
            <person name="Takahashi S."/>
            <person name="Fukui A."/>
            <person name="Hikosaka A."/>
            <person name="Suzuki A."/>
            <person name="Kondo M."/>
            <person name="van Heeringen S.J."/>
            <person name="Quigley I."/>
            <person name="Heinz S."/>
            <person name="Ogino H."/>
            <person name="Ochi H."/>
            <person name="Hellsten U."/>
            <person name="Lyons J.B."/>
            <person name="Simakov O."/>
            <person name="Putnam N."/>
            <person name="Stites J."/>
            <person name="Kuroki Y."/>
            <person name="Tanaka T."/>
            <person name="Michiue T."/>
            <person name="Watanabe M."/>
            <person name="Bogdanovic O."/>
            <person name="Lister R."/>
            <person name="Georgiou G."/>
            <person name="Paranjpe S.S."/>
            <person name="van Kruijsbergen I."/>
            <person name="Shu S."/>
            <person name="Carlson J."/>
            <person name="Kinoshita T."/>
            <person name="Ohta Y."/>
            <person name="Mawaribuchi S."/>
            <person name="Jenkins J."/>
            <person name="Grimwood J."/>
            <person name="Schmutz J."/>
            <person name="Mitros T."/>
            <person name="Mozaffari S.V."/>
            <person name="Suzuki Y."/>
            <person name="Haramoto Y."/>
            <person name="Yamamoto T.S."/>
            <person name="Takagi C."/>
            <person name="Heald R."/>
            <person name="Miller K."/>
            <person name="Haudenschild C."/>
            <person name="Kitzman J."/>
            <person name="Nakayama T."/>
            <person name="Izutsu Y."/>
            <person name="Robert J."/>
            <person name="Fortriede J."/>
            <person name="Burns K."/>
            <person name="Lotay V."/>
            <person name="Karimi K."/>
            <person name="Yasuoka Y."/>
            <person name="Dichmann D.S."/>
            <person name="Flajnik M.F."/>
            <person name="Houston D.W."/>
            <person name="Shendure J."/>
            <person name="DuPasquier L."/>
            <person name="Vize P.D."/>
            <person name="Zorn A.M."/>
            <person name="Ito M."/>
            <person name="Marcotte E.M."/>
            <person name="Wallingford J.B."/>
            <person name="Ito Y."/>
            <person name="Asashima M."/>
            <person name="Ueno N."/>
            <person name="Matsuda Y."/>
            <person name="Veenstra G.J."/>
            <person name="Fujiyama A."/>
            <person name="Harland R.M."/>
            <person name="Taira M."/>
            <person name="Rokhsar D.S."/>
        </authorList>
    </citation>
    <scope>NUCLEOTIDE SEQUENCE [LARGE SCALE GENOMIC DNA]</scope>
    <source>
        <strain evidence="43">J</strain>
    </source>
</reference>
<keyword evidence="15 36" id="KW-0631">Potassium channel</keyword>
<dbReference type="OrthoDB" id="297496at2759"/>
<evidence type="ECO:0000256" key="33">
    <source>
        <dbReference type="ARBA" id="ARBA00044657"/>
    </source>
</evidence>